<dbReference type="InterPro" id="IPR003313">
    <property type="entry name" value="AraC-bd"/>
</dbReference>
<dbReference type="Gene3D" id="2.60.120.10">
    <property type="entry name" value="Jelly Rolls"/>
    <property type="match status" value="1"/>
</dbReference>
<evidence type="ECO:0000313" key="5">
    <source>
        <dbReference type="EMBL" id="KRN21884.1"/>
    </source>
</evidence>
<organism evidence="5 6">
    <name type="scientific">Lacticaseibacillus camelliae DSM 22697 = JCM 13995</name>
    <dbReference type="NCBI Taxonomy" id="1423730"/>
    <lineage>
        <taxon>Bacteria</taxon>
        <taxon>Bacillati</taxon>
        <taxon>Bacillota</taxon>
        <taxon>Bacilli</taxon>
        <taxon>Lactobacillales</taxon>
        <taxon>Lactobacillaceae</taxon>
        <taxon>Lacticaseibacillus</taxon>
    </lineage>
</organism>
<dbReference type="Proteomes" id="UP000050865">
    <property type="component" value="Unassembled WGS sequence"/>
</dbReference>
<keyword evidence="6" id="KW-1185">Reference proteome</keyword>
<evidence type="ECO:0000256" key="1">
    <source>
        <dbReference type="ARBA" id="ARBA00023015"/>
    </source>
</evidence>
<dbReference type="AlphaFoldDB" id="A0A0R2F9Q1"/>
<evidence type="ECO:0000256" key="2">
    <source>
        <dbReference type="ARBA" id="ARBA00023125"/>
    </source>
</evidence>
<dbReference type="PROSITE" id="PS01124">
    <property type="entry name" value="HTH_ARAC_FAMILY_2"/>
    <property type="match status" value="1"/>
</dbReference>
<dbReference type="PANTHER" id="PTHR43280:SF2">
    <property type="entry name" value="HTH-TYPE TRANSCRIPTIONAL REGULATOR EXSA"/>
    <property type="match status" value="1"/>
</dbReference>
<feature type="domain" description="HTH araC/xylS-type" evidence="4">
    <location>
        <begin position="190"/>
        <end position="288"/>
    </location>
</feature>
<protein>
    <submittedName>
        <fullName evidence="5">AraC family transcriptional regulator</fullName>
    </submittedName>
</protein>
<dbReference type="InterPro" id="IPR014710">
    <property type="entry name" value="RmlC-like_jellyroll"/>
</dbReference>
<dbReference type="SUPFAM" id="SSF51215">
    <property type="entry name" value="Regulatory protein AraC"/>
    <property type="match status" value="1"/>
</dbReference>
<dbReference type="InterPro" id="IPR018060">
    <property type="entry name" value="HTH_AraC"/>
</dbReference>
<sequence>MMGYLISLNDPIIHVWSGHLVKKAGPAWKHRRNHHSADTELMLLEKGTLYLSVNGEPVTLRPGQPLLIPPDATVEGTQATTEAVSLFWIHFFAAIQPISDADSRISTANRQRVAGNTATALNQYALIPAVYQADDPQGLLLLFHQLLQAVNENPVSERQNDFFTAYLLCQVSNDFMKTLPVQKPESLASTKISEWVRTNISKTLTVRDVANQFELNASYLSRLFKREMGVSLKSYILDMKISYAKYLLASTNLLVAEVGDKAYFGDPKQFMHTFKQRVGISPSEFRASMSRTHLNTETVDPKSQLPAQFGTEAVRRLIGKILSDQQTPQQESGSTSSQ</sequence>
<accession>A0A0R2F9Q1</accession>
<name>A0A0R2F9Q1_9LACO</name>
<dbReference type="InterPro" id="IPR037923">
    <property type="entry name" value="HTH-like"/>
</dbReference>
<evidence type="ECO:0000313" key="6">
    <source>
        <dbReference type="Proteomes" id="UP000050865"/>
    </source>
</evidence>
<proteinExistence type="predicted"/>
<dbReference type="EMBL" id="AYZJ01000039">
    <property type="protein sequence ID" value="KRN21884.1"/>
    <property type="molecule type" value="Genomic_DNA"/>
</dbReference>
<keyword evidence="1" id="KW-0805">Transcription regulation</keyword>
<dbReference type="OrthoDB" id="192171at2"/>
<dbReference type="Gene3D" id="1.10.10.60">
    <property type="entry name" value="Homeodomain-like"/>
    <property type="match status" value="2"/>
</dbReference>
<dbReference type="GO" id="GO:0003700">
    <property type="term" value="F:DNA-binding transcription factor activity"/>
    <property type="evidence" value="ECO:0007669"/>
    <property type="project" value="InterPro"/>
</dbReference>
<reference evidence="5 6" key="1">
    <citation type="journal article" date="2015" name="Genome Announc.">
        <title>Expanding the biotechnology potential of lactobacilli through comparative genomics of 213 strains and associated genera.</title>
        <authorList>
            <person name="Sun Z."/>
            <person name="Harris H.M."/>
            <person name="McCann A."/>
            <person name="Guo C."/>
            <person name="Argimon S."/>
            <person name="Zhang W."/>
            <person name="Yang X."/>
            <person name="Jeffery I.B."/>
            <person name="Cooney J.C."/>
            <person name="Kagawa T.F."/>
            <person name="Liu W."/>
            <person name="Song Y."/>
            <person name="Salvetti E."/>
            <person name="Wrobel A."/>
            <person name="Rasinkangas P."/>
            <person name="Parkhill J."/>
            <person name="Rea M.C."/>
            <person name="O'Sullivan O."/>
            <person name="Ritari J."/>
            <person name="Douillard F.P."/>
            <person name="Paul Ross R."/>
            <person name="Yang R."/>
            <person name="Briner A.E."/>
            <person name="Felis G.E."/>
            <person name="de Vos W.M."/>
            <person name="Barrangou R."/>
            <person name="Klaenhammer T.R."/>
            <person name="Caufield P.W."/>
            <person name="Cui Y."/>
            <person name="Zhang H."/>
            <person name="O'Toole P.W."/>
        </authorList>
    </citation>
    <scope>NUCLEOTIDE SEQUENCE [LARGE SCALE GENOMIC DNA]</scope>
    <source>
        <strain evidence="5 6">DSM 22697</strain>
    </source>
</reference>
<keyword evidence="2" id="KW-0238">DNA-binding</keyword>
<dbReference type="GO" id="GO:0043565">
    <property type="term" value="F:sequence-specific DNA binding"/>
    <property type="evidence" value="ECO:0007669"/>
    <property type="project" value="InterPro"/>
</dbReference>
<dbReference type="SUPFAM" id="SSF46689">
    <property type="entry name" value="Homeodomain-like"/>
    <property type="match status" value="2"/>
</dbReference>
<dbReference type="Pfam" id="PF02311">
    <property type="entry name" value="AraC_binding"/>
    <property type="match status" value="1"/>
</dbReference>
<dbReference type="PANTHER" id="PTHR43280">
    <property type="entry name" value="ARAC-FAMILY TRANSCRIPTIONAL REGULATOR"/>
    <property type="match status" value="1"/>
</dbReference>
<dbReference type="SMART" id="SM00342">
    <property type="entry name" value="HTH_ARAC"/>
    <property type="match status" value="1"/>
</dbReference>
<dbReference type="InterPro" id="IPR009057">
    <property type="entry name" value="Homeodomain-like_sf"/>
</dbReference>
<evidence type="ECO:0000259" key="4">
    <source>
        <dbReference type="PROSITE" id="PS01124"/>
    </source>
</evidence>
<comment type="caution">
    <text evidence="5">The sequence shown here is derived from an EMBL/GenBank/DDBJ whole genome shotgun (WGS) entry which is preliminary data.</text>
</comment>
<evidence type="ECO:0000256" key="3">
    <source>
        <dbReference type="ARBA" id="ARBA00023163"/>
    </source>
</evidence>
<dbReference type="PATRIC" id="fig|1423730.4.peg.2084"/>
<gene>
    <name evidence="5" type="ORF">FC75_GL002004</name>
</gene>
<dbReference type="STRING" id="1423730.FC75_GL002004"/>
<keyword evidence="3" id="KW-0804">Transcription</keyword>
<dbReference type="Pfam" id="PF12833">
    <property type="entry name" value="HTH_18"/>
    <property type="match status" value="1"/>
</dbReference>